<organism evidence="2 3">
    <name type="scientific">Xylaria grammica</name>
    <dbReference type="NCBI Taxonomy" id="363999"/>
    <lineage>
        <taxon>Eukaryota</taxon>
        <taxon>Fungi</taxon>
        <taxon>Dikarya</taxon>
        <taxon>Ascomycota</taxon>
        <taxon>Pezizomycotina</taxon>
        <taxon>Sordariomycetes</taxon>
        <taxon>Xylariomycetidae</taxon>
        <taxon>Xylariales</taxon>
        <taxon>Xylariaceae</taxon>
        <taxon>Xylaria</taxon>
    </lineage>
</organism>
<protein>
    <submittedName>
        <fullName evidence="2">Uncharacterized protein</fullName>
    </submittedName>
</protein>
<evidence type="ECO:0000313" key="2">
    <source>
        <dbReference type="EMBL" id="RWA03655.1"/>
    </source>
</evidence>
<sequence length="416" mass="46554">MVLSYDIAPFRFESRDISLSDWISLLTLTLAPLLAHVVAGTPRPIILSRTEPKWHDMICHYNPTSIIWRYAAITDRRIRARVWDEGSLAATNALFWTSHGWDGTEEMAASALRSCTRLPRRTRLKLLSWETAKTLIITLQGIQVTTIGLSNLSGPNSLTIGFAIDSVFIPLAALGLSRLLAAFWLTDDYDFTRVEDAATTKELSGLSRMSMDSLLEPREIGEVGTNSFNPIHLWSSRLFRLFYLLLLLGSVPIFALYALPGRQTITSLTYLIFYLILLSSSLVLLSFYFIHGPITTTIIPCISSVWYKVYSLAIFTMMLTVLIVSGIETRKTPCGKYTAWPSPYGDTLLCETKDLSLVYVGDVSQNLVFGLASRYPNHTIGTITDHGVFWVRNFTGSCMGKWTDGIQRHASTVTNI</sequence>
<evidence type="ECO:0000313" key="3">
    <source>
        <dbReference type="Proteomes" id="UP000286045"/>
    </source>
</evidence>
<feature type="transmembrane region" description="Helical" evidence="1">
    <location>
        <begin position="310"/>
        <end position="327"/>
    </location>
</feature>
<reference evidence="2 3" key="1">
    <citation type="submission" date="2018-12" db="EMBL/GenBank/DDBJ databases">
        <title>Draft genome sequence of Xylaria grammica IHI A82.</title>
        <authorList>
            <person name="Buettner E."/>
            <person name="Kellner H."/>
        </authorList>
    </citation>
    <scope>NUCLEOTIDE SEQUENCE [LARGE SCALE GENOMIC DNA]</scope>
    <source>
        <strain evidence="2 3">IHI A82</strain>
    </source>
</reference>
<keyword evidence="1" id="KW-1133">Transmembrane helix</keyword>
<feature type="transmembrane region" description="Helical" evidence="1">
    <location>
        <begin position="241"/>
        <end position="259"/>
    </location>
</feature>
<name>A0A439CNA9_9PEZI</name>
<feature type="transmembrane region" description="Helical" evidence="1">
    <location>
        <begin position="271"/>
        <end position="290"/>
    </location>
</feature>
<dbReference type="AlphaFoldDB" id="A0A439CNA9"/>
<gene>
    <name evidence="2" type="ORF">EKO27_g11451</name>
</gene>
<evidence type="ECO:0000256" key="1">
    <source>
        <dbReference type="SAM" id="Phobius"/>
    </source>
</evidence>
<keyword evidence="3" id="KW-1185">Reference proteome</keyword>
<dbReference type="EMBL" id="RYZI01000729">
    <property type="protein sequence ID" value="RWA03655.1"/>
    <property type="molecule type" value="Genomic_DNA"/>
</dbReference>
<dbReference type="Proteomes" id="UP000286045">
    <property type="component" value="Unassembled WGS sequence"/>
</dbReference>
<comment type="caution">
    <text evidence="2">The sequence shown here is derived from an EMBL/GenBank/DDBJ whole genome shotgun (WGS) entry which is preliminary data.</text>
</comment>
<keyword evidence="1" id="KW-0472">Membrane</keyword>
<accession>A0A439CNA9</accession>
<proteinExistence type="predicted"/>
<keyword evidence="1" id="KW-0812">Transmembrane</keyword>